<organism evidence="1 2">
    <name type="scientific">Diatrype stigma</name>
    <dbReference type="NCBI Taxonomy" id="117547"/>
    <lineage>
        <taxon>Eukaryota</taxon>
        <taxon>Fungi</taxon>
        <taxon>Dikarya</taxon>
        <taxon>Ascomycota</taxon>
        <taxon>Pezizomycotina</taxon>
        <taxon>Sordariomycetes</taxon>
        <taxon>Xylariomycetidae</taxon>
        <taxon>Xylariales</taxon>
        <taxon>Diatrypaceae</taxon>
        <taxon>Diatrype</taxon>
    </lineage>
</organism>
<dbReference type="AlphaFoldDB" id="A0AAN9YM70"/>
<keyword evidence="2" id="KW-1185">Reference proteome</keyword>
<reference evidence="1 2" key="1">
    <citation type="submission" date="2024-02" db="EMBL/GenBank/DDBJ databases">
        <title>De novo assembly and annotation of 12 fungi associated with fruit tree decline syndrome in Ontario, Canada.</title>
        <authorList>
            <person name="Sulman M."/>
            <person name="Ellouze W."/>
            <person name="Ilyukhin E."/>
        </authorList>
    </citation>
    <scope>NUCLEOTIDE SEQUENCE [LARGE SCALE GENOMIC DNA]</scope>
    <source>
        <strain evidence="1 2">M11/M66-122</strain>
    </source>
</reference>
<accession>A0AAN9YM70</accession>
<protein>
    <submittedName>
        <fullName evidence="1">Uncharacterized protein</fullName>
    </submittedName>
</protein>
<comment type="caution">
    <text evidence="1">The sequence shown here is derived from an EMBL/GenBank/DDBJ whole genome shotgun (WGS) entry which is preliminary data.</text>
</comment>
<evidence type="ECO:0000313" key="1">
    <source>
        <dbReference type="EMBL" id="KAK7747799.1"/>
    </source>
</evidence>
<dbReference type="EMBL" id="JAKJXP020000086">
    <property type="protein sequence ID" value="KAK7747799.1"/>
    <property type="molecule type" value="Genomic_DNA"/>
</dbReference>
<proteinExistence type="predicted"/>
<dbReference type="Proteomes" id="UP001320420">
    <property type="component" value="Unassembled WGS sequence"/>
</dbReference>
<name>A0AAN9YM70_9PEZI</name>
<evidence type="ECO:0000313" key="2">
    <source>
        <dbReference type="Proteomes" id="UP001320420"/>
    </source>
</evidence>
<sequence length="115" mass="12711">MWHPIFNPNDRRRWEGDSKLNVQDLANLELPQVVAAPIEAKSQIMVLSRAVDDKRFTGRFLPPDTVWIFDQNMRFVDEGGDATNSLPGGGLSLAVMALDHDGALYGLSGDCSRVV</sequence>
<gene>
    <name evidence="1" type="ORF">SLS62_008835</name>
</gene>